<dbReference type="InterPro" id="IPR036259">
    <property type="entry name" value="MFS_trans_sf"/>
</dbReference>
<feature type="transmembrane region" description="Helical" evidence="6">
    <location>
        <begin position="40"/>
        <end position="58"/>
    </location>
</feature>
<dbReference type="OMA" id="RRHELQW"/>
<feature type="transmembrane region" description="Helical" evidence="6">
    <location>
        <begin position="250"/>
        <end position="275"/>
    </location>
</feature>
<comment type="subcellular location">
    <subcellularLocation>
        <location evidence="1">Membrane</location>
        <topology evidence="1">Multi-pass membrane protein</topology>
    </subcellularLocation>
</comment>
<dbReference type="PANTHER" id="PTHR43791:SF52">
    <property type="entry name" value="TRANSPORTER, PUTATIVE (AFU_ORTHOLOGUE AFUA_1G11820)-RELATED"/>
    <property type="match status" value="1"/>
</dbReference>
<dbReference type="EMBL" id="ABSU01000034">
    <property type="protein sequence ID" value="EFE29856.1"/>
    <property type="molecule type" value="Genomic_DNA"/>
</dbReference>
<reference evidence="8" key="1">
    <citation type="journal article" date="2011" name="Genome Biol.">
        <title>Comparative and functional genomics provide insights into the pathogenicity of dermatophytic fungi.</title>
        <authorList>
            <person name="Burmester A."/>
            <person name="Shelest E."/>
            <person name="Gloeckner G."/>
            <person name="Heddergott C."/>
            <person name="Schindler S."/>
            <person name="Staib P."/>
            <person name="Heidel A."/>
            <person name="Felder M."/>
            <person name="Petzold A."/>
            <person name="Szafranski K."/>
            <person name="Feuermann M."/>
            <person name="Pedruzzi I."/>
            <person name="Priebe S."/>
            <person name="Groth M."/>
            <person name="Winkler R."/>
            <person name="Li W."/>
            <person name="Kniemeyer O."/>
            <person name="Schroeckh V."/>
            <person name="Hertweck C."/>
            <person name="Hube B."/>
            <person name="White T.C."/>
            <person name="Platzer M."/>
            <person name="Guthke R."/>
            <person name="Heitman J."/>
            <person name="Woestemeyer J."/>
            <person name="Zipfel P.F."/>
            <person name="Monod M."/>
            <person name="Brakhage A.A."/>
        </authorList>
    </citation>
    <scope>NUCLEOTIDE SEQUENCE [LARGE SCALE GENOMIC DNA]</scope>
    <source>
        <strain evidence="8">ATCC MYA-4681 / CBS 112371</strain>
    </source>
</reference>
<evidence type="ECO:0008006" key="9">
    <source>
        <dbReference type="Google" id="ProtNLM"/>
    </source>
</evidence>
<keyword evidence="8" id="KW-1185">Reference proteome</keyword>
<name>D4B408_ARTBC</name>
<dbReference type="RefSeq" id="XP_003010496.1">
    <property type="nucleotide sequence ID" value="XM_003010450.1"/>
</dbReference>
<evidence type="ECO:0000256" key="2">
    <source>
        <dbReference type="ARBA" id="ARBA00022448"/>
    </source>
</evidence>
<dbReference type="InterPro" id="IPR011701">
    <property type="entry name" value="MFS"/>
</dbReference>
<keyword evidence="5 6" id="KW-0472">Membrane</keyword>
<dbReference type="Proteomes" id="UP000008866">
    <property type="component" value="Unassembled WGS sequence"/>
</dbReference>
<evidence type="ECO:0000256" key="6">
    <source>
        <dbReference type="SAM" id="Phobius"/>
    </source>
</evidence>
<dbReference type="KEGG" id="abe:ARB_03197"/>
<comment type="caution">
    <text evidence="7">The sequence shown here is derived from an EMBL/GenBank/DDBJ whole genome shotgun (WGS) entry which is preliminary data.</text>
</comment>
<feature type="transmembrane region" description="Helical" evidence="6">
    <location>
        <begin position="180"/>
        <end position="202"/>
    </location>
</feature>
<evidence type="ECO:0000256" key="4">
    <source>
        <dbReference type="ARBA" id="ARBA00022989"/>
    </source>
</evidence>
<evidence type="ECO:0000256" key="1">
    <source>
        <dbReference type="ARBA" id="ARBA00004141"/>
    </source>
</evidence>
<feature type="transmembrane region" description="Helical" evidence="6">
    <location>
        <begin position="343"/>
        <end position="364"/>
    </location>
</feature>
<keyword evidence="3 6" id="KW-0812">Transmembrane</keyword>
<feature type="transmembrane region" description="Helical" evidence="6">
    <location>
        <begin position="147"/>
        <end position="168"/>
    </location>
</feature>
<dbReference type="GO" id="GO:0022857">
    <property type="term" value="F:transmembrane transporter activity"/>
    <property type="evidence" value="ECO:0007669"/>
    <property type="project" value="InterPro"/>
</dbReference>
<dbReference type="GeneID" id="9525848"/>
<proteinExistence type="predicted"/>
<dbReference type="SUPFAM" id="SSF103473">
    <property type="entry name" value="MFS general substrate transporter"/>
    <property type="match status" value="1"/>
</dbReference>
<feature type="transmembrane region" description="Helical" evidence="6">
    <location>
        <begin position="287"/>
        <end position="307"/>
    </location>
</feature>
<keyword evidence="4 6" id="KW-1133">Transmembrane helix</keyword>
<feature type="transmembrane region" description="Helical" evidence="6">
    <location>
        <begin position="109"/>
        <end position="135"/>
    </location>
</feature>
<dbReference type="eggNOG" id="KOG2533">
    <property type="taxonomic scope" value="Eukaryota"/>
</dbReference>
<gene>
    <name evidence="7" type="ORF">ARB_03197</name>
</gene>
<evidence type="ECO:0000313" key="7">
    <source>
        <dbReference type="EMBL" id="EFE29856.1"/>
    </source>
</evidence>
<dbReference type="Pfam" id="PF07690">
    <property type="entry name" value="MFS_1"/>
    <property type="match status" value="1"/>
</dbReference>
<dbReference type="FunFam" id="1.20.1250.20:FF:000068">
    <property type="entry name" value="MFS general substrate transporter"/>
    <property type="match status" value="1"/>
</dbReference>
<protein>
    <recommendedName>
        <fullName evidence="9">MFS transporter</fullName>
    </recommendedName>
</protein>
<dbReference type="GO" id="GO:0016020">
    <property type="term" value="C:membrane"/>
    <property type="evidence" value="ECO:0007669"/>
    <property type="project" value="UniProtKB-SubCell"/>
</dbReference>
<dbReference type="Gene3D" id="1.20.1250.20">
    <property type="entry name" value="MFS general substrate transporter like domains"/>
    <property type="match status" value="3"/>
</dbReference>
<feature type="transmembrane region" description="Helical" evidence="6">
    <location>
        <begin position="79"/>
        <end position="97"/>
    </location>
</feature>
<evidence type="ECO:0000256" key="5">
    <source>
        <dbReference type="ARBA" id="ARBA00023136"/>
    </source>
</evidence>
<dbReference type="AlphaFoldDB" id="D4B408"/>
<evidence type="ECO:0000313" key="8">
    <source>
        <dbReference type="Proteomes" id="UP000008866"/>
    </source>
</evidence>
<dbReference type="PANTHER" id="PTHR43791">
    <property type="entry name" value="PERMEASE-RELATED"/>
    <property type="match status" value="1"/>
</dbReference>
<feature type="transmembrane region" description="Helical" evidence="6">
    <location>
        <begin position="408"/>
        <end position="430"/>
    </location>
</feature>
<keyword evidence="2" id="KW-0813">Transport</keyword>
<accession>D4B408</accession>
<sequence length="466" mass="52313">MSEKATVSEAVMKTSTGDPEPLDIVHNTEAEKRLLRKCDLHVVPVLTFLFLLAFLDRINIGNARLQGLEKDLNMTGRDYNIALLIFFIPYILCELPSNLILKKVAPSTWISGIIAAWGFVLSVNQKFPGCVYLISMYYRRHELQKRVNFFFSASIIAGAFSGLLAYGIARLDGTAGYSGWRWIFIIEGLATVVFAVISKFFIVDWPETAKFLNDQERKMLLARLTLDNKGAQMNRLDRPALKRCLFDIKIYLGMVMYFGAVTSGYATAFFTPTILHQFGWAPLKAQVMSIPIFVVSTVITLALAWVSDAIRHRFAFTILGCVIATVGYVLLLCQQHVPIGARYFAVFAITIGTFITQPICVTWLSNCMAGHYKRSFSTSFQVAFGNFGGILASNIFLDSEKPLYPTGFGTTLAAFWLCGIACIILLFVLIRENRIRDAGGRDYRFQLPEEEVTNLGDDHPSFRFSY</sequence>
<organism evidence="7 8">
    <name type="scientific">Arthroderma benhamiae (strain ATCC MYA-4681 / CBS 112371)</name>
    <name type="common">Trichophyton mentagrophytes</name>
    <dbReference type="NCBI Taxonomy" id="663331"/>
    <lineage>
        <taxon>Eukaryota</taxon>
        <taxon>Fungi</taxon>
        <taxon>Dikarya</taxon>
        <taxon>Ascomycota</taxon>
        <taxon>Pezizomycotina</taxon>
        <taxon>Eurotiomycetes</taxon>
        <taxon>Eurotiomycetidae</taxon>
        <taxon>Onygenales</taxon>
        <taxon>Arthrodermataceae</taxon>
        <taxon>Trichophyton</taxon>
    </lineage>
</organism>
<dbReference type="HOGENOM" id="CLU_001265_0_1_1"/>
<dbReference type="FunFam" id="1.20.1250.20:FF:000566">
    <property type="entry name" value="Uncharacterized protein"/>
    <property type="match status" value="1"/>
</dbReference>
<evidence type="ECO:0000256" key="3">
    <source>
        <dbReference type="ARBA" id="ARBA00022692"/>
    </source>
</evidence>
<feature type="transmembrane region" description="Helical" evidence="6">
    <location>
        <begin position="314"/>
        <end position="331"/>
    </location>
</feature>
<feature type="transmembrane region" description="Helical" evidence="6">
    <location>
        <begin position="376"/>
        <end position="396"/>
    </location>
</feature>